<dbReference type="Pfam" id="PF08484">
    <property type="entry name" value="Methyltransf_14"/>
    <property type="match status" value="1"/>
</dbReference>
<evidence type="ECO:0000313" key="2">
    <source>
        <dbReference type="EMBL" id="AVQ29830.1"/>
    </source>
</evidence>
<evidence type="ECO:0000313" key="3">
    <source>
        <dbReference type="Proteomes" id="UP000241238"/>
    </source>
</evidence>
<dbReference type="Gene3D" id="3.40.50.720">
    <property type="entry name" value="NAD(P)-binding Rossmann-like Domain"/>
    <property type="match status" value="1"/>
</dbReference>
<feature type="domain" description="C-methyltransferase" evidence="1">
    <location>
        <begin position="278"/>
        <end position="363"/>
    </location>
</feature>
<dbReference type="EMBL" id="CP028103">
    <property type="protein sequence ID" value="AVQ29830.1"/>
    <property type="molecule type" value="Genomic_DNA"/>
</dbReference>
<dbReference type="GO" id="GO:0008168">
    <property type="term" value="F:methyltransferase activity"/>
    <property type="evidence" value="ECO:0007669"/>
    <property type="project" value="UniProtKB-KW"/>
</dbReference>
<organism evidence="2 3">
    <name type="scientific">Fusobacterium varium ATCC 27725</name>
    <dbReference type="NCBI Taxonomy" id="469618"/>
    <lineage>
        <taxon>Bacteria</taxon>
        <taxon>Fusobacteriati</taxon>
        <taxon>Fusobacteriota</taxon>
        <taxon>Fusobacteriia</taxon>
        <taxon>Fusobacteriales</taxon>
        <taxon>Fusobacteriaceae</taxon>
        <taxon>Fusobacterium</taxon>
    </lineage>
</organism>
<dbReference type="Pfam" id="PF13489">
    <property type="entry name" value="Methyltransf_23"/>
    <property type="match status" value="1"/>
</dbReference>
<dbReference type="GO" id="GO:0032259">
    <property type="term" value="P:methylation"/>
    <property type="evidence" value="ECO:0007669"/>
    <property type="project" value="UniProtKB-KW"/>
</dbReference>
<keyword evidence="2" id="KW-0808">Transferase</keyword>
<keyword evidence="2" id="KW-0489">Methyltransferase</keyword>
<keyword evidence="3" id="KW-1185">Reference proteome</keyword>
<gene>
    <name evidence="2" type="ORF">C4N18_00785</name>
</gene>
<protein>
    <submittedName>
        <fullName evidence="2">Class I SAM-dependent methyltransferase</fullName>
    </submittedName>
</protein>
<accession>A0ABN5JDA7</accession>
<evidence type="ECO:0000259" key="1">
    <source>
        <dbReference type="Pfam" id="PF08484"/>
    </source>
</evidence>
<dbReference type="PANTHER" id="PTHR43861">
    <property type="entry name" value="TRANS-ACONITATE 2-METHYLTRANSFERASE-RELATED"/>
    <property type="match status" value="1"/>
</dbReference>
<name>A0ABN5JDA7_FUSVA</name>
<proteinExistence type="predicted"/>
<dbReference type="SUPFAM" id="SSF53335">
    <property type="entry name" value="S-adenosyl-L-methionine-dependent methyltransferases"/>
    <property type="match status" value="1"/>
</dbReference>
<dbReference type="InterPro" id="IPR013691">
    <property type="entry name" value="MeTrfase_14"/>
</dbReference>
<reference evidence="3" key="1">
    <citation type="journal article" date="2018" name="MSphere">
        <title>Fusobacterium Genomics Using MinION and Illumina Sequencing Enables Genome Completion and Correction.</title>
        <authorList>
            <person name="Todd S.M."/>
            <person name="Settlage R.E."/>
            <person name="Lahmers K.K."/>
            <person name="Slade D.J."/>
        </authorList>
    </citation>
    <scope>NUCLEOTIDE SEQUENCE [LARGE SCALE GENOMIC DNA]</scope>
    <source>
        <strain evidence="3">ATCC 27725</strain>
    </source>
</reference>
<dbReference type="Gene3D" id="3.40.50.150">
    <property type="entry name" value="Vaccinia Virus protein VP39"/>
    <property type="match status" value="1"/>
</dbReference>
<dbReference type="Proteomes" id="UP000241238">
    <property type="component" value="Chromosome"/>
</dbReference>
<sequence length="376" mass="43552">MNMKCPICNEEMNLKEILKGKTNTPNILLNNEKNIEKVNIPFYVCSNCQHGMIENILNDDFYQEFSVAQIEETTLSRDNTRLKIFDKTIEKLKELNKDDESIIEIGSGCGYFLKRASEKYKYALGIEPSKTEAEFSKNMGLNIRNSYFSKNLNLEIKFSAFACTMVLEHVPFPKDVLMYAYEILKEKGVGVIQVPNAQRTQINSVYFDIYPQHLHYFTPLSLVKLATDCGFEIISIAEISDKNYLEIYIKKPQKIITFMDKENEDKKIFNQTLNKYSLIGLWGASYAARSCIYLLENNKNIKYLFDVGKNKIGSFINGCDLKIEYPEVDKVKKCDLIFILANEYTQEIIKILKEIYKYQGDILIFDDSCDLKLLKC</sequence>
<dbReference type="InterPro" id="IPR029063">
    <property type="entry name" value="SAM-dependent_MTases_sf"/>
</dbReference>
<dbReference type="CDD" id="cd02440">
    <property type="entry name" value="AdoMet_MTases"/>
    <property type="match status" value="1"/>
</dbReference>